<sequence>MKKLLFLIVLVSAFFFTGCVDLTLPEADRGTVRVVLTDAVIPIEEIDSLTVRIESIKLYGSEEVPPDEYEPIVIVDEPFEVDILTLVGATFELPDTTGVVGIYNQLRIEVSAATMTANEIVYPVTVNSGSLKINNLGLEINEGSVTNVVLDFDLSKSLKINGRWEDIVSEAEISGEKKSHEDKVHMTPVIHVRHGSLFDVTGIVSSDQLPLLAALFPEGDGEALTTFTHIDNPIWEEGEFRFCKVGPGEYRLEFFDNYMDEGFSVDESESRYQSLSVTVVDKDVDLGTIVLVEK</sequence>
<evidence type="ECO:0000259" key="1">
    <source>
        <dbReference type="Pfam" id="PF14321"/>
    </source>
</evidence>
<dbReference type="Pfam" id="PF14321">
    <property type="entry name" value="DUF4382"/>
    <property type="match status" value="1"/>
</dbReference>
<gene>
    <name evidence="2" type="ORF">ENN47_08900</name>
</gene>
<organism evidence="2">
    <name type="scientific">Mesotoga infera</name>
    <dbReference type="NCBI Taxonomy" id="1236046"/>
    <lineage>
        <taxon>Bacteria</taxon>
        <taxon>Thermotogati</taxon>
        <taxon>Thermotogota</taxon>
        <taxon>Thermotogae</taxon>
        <taxon>Kosmotogales</taxon>
        <taxon>Kosmotogaceae</taxon>
        <taxon>Mesotoga</taxon>
    </lineage>
</organism>
<dbReference type="AlphaFoldDB" id="A0A7C1GQR1"/>
<comment type="caution">
    <text evidence="2">The sequence shown here is derived from an EMBL/GenBank/DDBJ whole genome shotgun (WGS) entry which is preliminary data.</text>
</comment>
<reference evidence="2" key="1">
    <citation type="journal article" date="2020" name="mSystems">
        <title>Genome- and Community-Level Interaction Insights into Carbon Utilization and Element Cycling Functions of Hydrothermarchaeota in Hydrothermal Sediment.</title>
        <authorList>
            <person name="Zhou Z."/>
            <person name="Liu Y."/>
            <person name="Xu W."/>
            <person name="Pan J."/>
            <person name="Luo Z.H."/>
            <person name="Li M."/>
        </authorList>
    </citation>
    <scope>NUCLEOTIDE SEQUENCE [LARGE SCALE GENOMIC DNA]</scope>
    <source>
        <strain evidence="2">SpSt-1179</strain>
    </source>
</reference>
<accession>A0A7C1GQR1</accession>
<proteinExistence type="predicted"/>
<evidence type="ECO:0000313" key="2">
    <source>
        <dbReference type="EMBL" id="HDP78282.1"/>
    </source>
</evidence>
<dbReference type="InterPro" id="IPR025491">
    <property type="entry name" value="DUF4382"/>
</dbReference>
<dbReference type="Proteomes" id="UP000886198">
    <property type="component" value="Unassembled WGS sequence"/>
</dbReference>
<dbReference type="PROSITE" id="PS51257">
    <property type="entry name" value="PROKAR_LIPOPROTEIN"/>
    <property type="match status" value="1"/>
</dbReference>
<protein>
    <submittedName>
        <fullName evidence="2">DUF4382 domain-containing protein</fullName>
    </submittedName>
</protein>
<name>A0A7C1GQR1_9BACT</name>
<feature type="domain" description="DUF4382" evidence="1">
    <location>
        <begin position="30"/>
        <end position="160"/>
    </location>
</feature>
<dbReference type="EMBL" id="DSBT01000260">
    <property type="protein sequence ID" value="HDP78282.1"/>
    <property type="molecule type" value="Genomic_DNA"/>
</dbReference>